<dbReference type="CTD" id="145407"/>
<reference evidence="4" key="2">
    <citation type="submission" date="2025-08" db="UniProtKB">
        <authorList>
            <consortium name="Ensembl"/>
        </authorList>
    </citation>
    <scope>IDENTIFICATION</scope>
</reference>
<dbReference type="Pfam" id="PF15767">
    <property type="entry name" value="ARMH4"/>
    <property type="match status" value="1"/>
</dbReference>
<evidence type="ECO:0000313" key="5">
    <source>
        <dbReference type="Proteomes" id="UP000314987"/>
    </source>
</evidence>
<dbReference type="AlphaFoldDB" id="A0A4X2LNQ8"/>
<dbReference type="OMA" id="DVNTKEM"/>
<sequence length="756" mass="82399">MSRPIELHICMVLINILLLSVSQCLTFPKMGKREIAHIEGQTERWNIDDIEKPGPSKQTAQMALIEDSNIVLTELSGTSLNKGFTVGEETQLPGISKVFTRSQSPDDVYTPTESMASSDEGGFNPTEHNKDLSESRLTTAVTTVVSLNSNVKAGVFSSSSSMPTVEKATEATQDFPRPLEDQFLETGSKADDSLEHSMTTQSNTEEMLTTNPRTGNLEITIEHTTMSSSVTNPAAEIGIGVLSSSRESPSQLTAYQAQATVTEHLLDSSEYFPSIESETDSIPGGMAMAASTPTAAVGIPAVSALNEDWDDTKLTSASRIGVSEPRDSAGTIHVEAKDPQTLQPGLDDVKGGEPLTDFADVVLGQVGEKTHPEASPAMVHVEEKSDAFTHQGSFPFMNPKEDARVTTISLFQNTRHSKLDGGEYDALFFPVTTVPITDSQSDAYYPLGNTLTVSIAQEMMPSQDGGVTLSSVIREQDSTPEITRKSGEPEERNKSPSPITVVSSVTQPPRKSEYLATAISGTATSLSLAVTPALTVTNSKEETLPPAFDPSVTLPGMMEEMMDISLMSASVTSTIRTVPSIRHISTSVTYDLEQMESQEGEEEEDEEMEEEEEEEEEEDKDEDSLDESMEGDTELPGFTLPGITSQEPRLDRGNLEPLEGVSYQVPDAIEWEQQNQGLVRSWMEKLKDKAGYMSGMLAPVGVGIAGALFILGALYSIKIMNRRRRNGFKRHKRKQREFNSMQDRVMLLADSSEDEF</sequence>
<evidence type="ECO:0000256" key="1">
    <source>
        <dbReference type="SAM" id="MobiDB-lite"/>
    </source>
</evidence>
<feature type="signal peptide" evidence="3">
    <location>
        <begin position="1"/>
        <end position="26"/>
    </location>
</feature>
<keyword evidence="2" id="KW-0812">Transmembrane</keyword>
<dbReference type="OrthoDB" id="9904542at2759"/>
<feature type="compositionally biased region" description="Polar residues" evidence="1">
    <location>
        <begin position="102"/>
        <end position="117"/>
    </location>
</feature>
<feature type="transmembrane region" description="Helical" evidence="2">
    <location>
        <begin position="690"/>
        <end position="715"/>
    </location>
</feature>
<dbReference type="GeneID" id="114028660"/>
<dbReference type="RefSeq" id="XP_027698734.1">
    <property type="nucleotide sequence ID" value="XM_027842933.1"/>
</dbReference>
<dbReference type="Proteomes" id="UP000314987">
    <property type="component" value="Unassembled WGS sequence"/>
</dbReference>
<keyword evidence="5" id="KW-1185">Reference proteome</keyword>
<reference evidence="4" key="3">
    <citation type="submission" date="2025-09" db="UniProtKB">
        <authorList>
            <consortium name="Ensembl"/>
        </authorList>
    </citation>
    <scope>IDENTIFICATION</scope>
</reference>
<feature type="compositionally biased region" description="Acidic residues" evidence="1">
    <location>
        <begin position="593"/>
        <end position="633"/>
    </location>
</feature>
<keyword evidence="2" id="KW-1133">Transmembrane helix</keyword>
<gene>
    <name evidence="4" type="primary">ARMH4</name>
</gene>
<dbReference type="PANTHER" id="PTHR21585:SF0">
    <property type="entry name" value="ARMADILLO-LIKE HELICAL DOMAIN-CONTAINING PROTEIN 4"/>
    <property type="match status" value="1"/>
</dbReference>
<organism evidence="4 5">
    <name type="scientific">Vombatus ursinus</name>
    <name type="common">Common wombat</name>
    <dbReference type="NCBI Taxonomy" id="29139"/>
    <lineage>
        <taxon>Eukaryota</taxon>
        <taxon>Metazoa</taxon>
        <taxon>Chordata</taxon>
        <taxon>Craniata</taxon>
        <taxon>Vertebrata</taxon>
        <taxon>Euteleostomi</taxon>
        <taxon>Mammalia</taxon>
        <taxon>Metatheria</taxon>
        <taxon>Diprotodontia</taxon>
        <taxon>Vombatidae</taxon>
        <taxon>Vombatus</taxon>
    </lineage>
</organism>
<evidence type="ECO:0000313" key="4">
    <source>
        <dbReference type="Ensembl" id="ENSVURP00010023405.1"/>
    </source>
</evidence>
<proteinExistence type="predicted"/>
<accession>A0A4X2LNQ8</accession>
<feature type="region of interest" description="Disordered" evidence="1">
    <location>
        <begin position="586"/>
        <end position="654"/>
    </location>
</feature>
<dbReference type="Ensembl" id="ENSVURT00010026639.1">
    <property type="protein sequence ID" value="ENSVURP00010023405.1"/>
    <property type="gene ID" value="ENSVURG00010017929.1"/>
</dbReference>
<reference evidence="5" key="1">
    <citation type="submission" date="2018-12" db="EMBL/GenBank/DDBJ databases">
        <authorList>
            <person name="Yazar S."/>
        </authorList>
    </citation>
    <scope>NUCLEOTIDE SEQUENCE [LARGE SCALE GENOMIC DNA]</scope>
</reference>
<feature type="chain" id="PRO_5021254725" description="Armadillo like helical domain containing 4" evidence="3">
    <location>
        <begin position="27"/>
        <end position="756"/>
    </location>
</feature>
<dbReference type="InterPro" id="IPR031524">
    <property type="entry name" value="ARMH4"/>
</dbReference>
<feature type="compositionally biased region" description="Low complexity" evidence="1">
    <location>
        <begin position="495"/>
        <end position="507"/>
    </location>
</feature>
<dbReference type="GeneTree" id="ENSGT00390000012816"/>
<keyword evidence="3" id="KW-0732">Signal</keyword>
<evidence type="ECO:0000256" key="3">
    <source>
        <dbReference type="SAM" id="SignalP"/>
    </source>
</evidence>
<protein>
    <recommendedName>
        <fullName evidence="6">Armadillo like helical domain containing 4</fullName>
    </recommendedName>
</protein>
<feature type="region of interest" description="Disordered" evidence="1">
    <location>
        <begin position="102"/>
        <end position="134"/>
    </location>
</feature>
<feature type="region of interest" description="Disordered" evidence="1">
    <location>
        <begin position="472"/>
        <end position="507"/>
    </location>
</feature>
<feature type="compositionally biased region" description="Basic and acidic residues" evidence="1">
    <location>
        <begin position="474"/>
        <end position="494"/>
    </location>
</feature>
<keyword evidence="2" id="KW-0472">Membrane</keyword>
<evidence type="ECO:0008006" key="6">
    <source>
        <dbReference type="Google" id="ProtNLM"/>
    </source>
</evidence>
<dbReference type="PANTHER" id="PTHR21585">
    <property type="entry name" value="FULL-LENGTH CDNA CLONE CS0DC025YL05 OF NEUROBLASTOMA"/>
    <property type="match status" value="1"/>
</dbReference>
<name>A0A4X2LNQ8_VOMUR</name>
<evidence type="ECO:0000256" key="2">
    <source>
        <dbReference type="SAM" id="Phobius"/>
    </source>
</evidence>